<keyword evidence="2" id="KW-1185">Reference proteome</keyword>
<reference evidence="1" key="1">
    <citation type="journal article" date="2021" name="Genome Biol. Evol.">
        <title>A High-Quality Reference Genome for a Parasitic Bivalve with Doubly Uniparental Inheritance (Bivalvia: Unionida).</title>
        <authorList>
            <person name="Smith C.H."/>
        </authorList>
    </citation>
    <scope>NUCLEOTIDE SEQUENCE</scope>
    <source>
        <strain evidence="1">CHS0354</strain>
    </source>
</reference>
<evidence type="ECO:0000313" key="1">
    <source>
        <dbReference type="EMBL" id="KAK3592104.1"/>
    </source>
</evidence>
<sequence length="571" mass="64673">MQDMPNYIRVDEDVMGITKEYDEVNMFRVPKNTVLKLDQNQTENKYLICLMNETKVIMFHTNCSGKFTGLEDKAEDRLAGLLEKVKLPVKVDIHIIKQEDIANENETSAENLRTMLSGPVEILSVARTQLYIGCIWICDGTYQPFVLPIKSGMRCYPLARTQSKEALISRYFSSKINFETVERKVYNINVDPPSIMFLKKIVVVWRKVPRYSTTGSLDEKDIIPSRKKETDNDYKNVTPVMPHIRALCRSLSSGLNVNCTDSMSNQAPQLPPRRNRCRSCRPLTSYTPSCDYARNEVGTDCGKGMDEQPSKAIIQHDIMEKNKNSKLSNSLEMVQSKAQHGFKNEHNELRNPASDTVEKIQDRQSIHTDDIVTGDIMLTNRTHGPATKTKTPNGHCSDHVVLQSELNSENKTIFKVVLNPRPVGKVADHKTVGNTKVPNISLGLNTCSVDHQATNVLVFNTDPLEEEEDYLAPIPSVDMLTKQARKSFYSFSVLQIVHCFRSCKLDTLANICETEKLDGSFFQSETEENISQLLSEEPFNLNAFEILKVKKIMDGWRPKLDKFGGVSAFTQ</sequence>
<proteinExistence type="predicted"/>
<dbReference type="EMBL" id="JAEAOA010001195">
    <property type="protein sequence ID" value="KAK3592104.1"/>
    <property type="molecule type" value="Genomic_DNA"/>
</dbReference>
<accession>A0AAE0SHN5</accession>
<evidence type="ECO:0000313" key="2">
    <source>
        <dbReference type="Proteomes" id="UP001195483"/>
    </source>
</evidence>
<dbReference type="Proteomes" id="UP001195483">
    <property type="component" value="Unassembled WGS sequence"/>
</dbReference>
<comment type="caution">
    <text evidence="1">The sequence shown here is derived from an EMBL/GenBank/DDBJ whole genome shotgun (WGS) entry which is preliminary data.</text>
</comment>
<dbReference type="AlphaFoldDB" id="A0AAE0SHN5"/>
<reference evidence="1" key="3">
    <citation type="submission" date="2023-05" db="EMBL/GenBank/DDBJ databases">
        <authorList>
            <person name="Smith C.H."/>
        </authorList>
    </citation>
    <scope>NUCLEOTIDE SEQUENCE</scope>
    <source>
        <strain evidence="1">CHS0354</strain>
        <tissue evidence="1">Mantle</tissue>
    </source>
</reference>
<gene>
    <name evidence="1" type="ORF">CHS0354_019369</name>
</gene>
<protein>
    <submittedName>
        <fullName evidence="1">Uncharacterized protein</fullName>
    </submittedName>
</protein>
<organism evidence="1 2">
    <name type="scientific">Potamilus streckersoni</name>
    <dbReference type="NCBI Taxonomy" id="2493646"/>
    <lineage>
        <taxon>Eukaryota</taxon>
        <taxon>Metazoa</taxon>
        <taxon>Spiralia</taxon>
        <taxon>Lophotrochozoa</taxon>
        <taxon>Mollusca</taxon>
        <taxon>Bivalvia</taxon>
        <taxon>Autobranchia</taxon>
        <taxon>Heteroconchia</taxon>
        <taxon>Palaeoheterodonta</taxon>
        <taxon>Unionida</taxon>
        <taxon>Unionoidea</taxon>
        <taxon>Unionidae</taxon>
        <taxon>Ambleminae</taxon>
        <taxon>Lampsilini</taxon>
        <taxon>Potamilus</taxon>
    </lineage>
</organism>
<reference evidence="1" key="2">
    <citation type="journal article" date="2021" name="Genome Biol. Evol.">
        <title>Developing a high-quality reference genome for a parasitic bivalve with doubly uniparental inheritance (Bivalvia: Unionida).</title>
        <authorList>
            <person name="Smith C.H."/>
        </authorList>
    </citation>
    <scope>NUCLEOTIDE SEQUENCE</scope>
    <source>
        <strain evidence="1">CHS0354</strain>
        <tissue evidence="1">Mantle</tissue>
    </source>
</reference>
<name>A0AAE0SHN5_9BIVA</name>